<dbReference type="AlphaFoldDB" id="A0A813HNG2"/>
<dbReference type="FunFam" id="2.40.50.140:FF:000041">
    <property type="entry name" value="Replication protein A subunit"/>
    <property type="match status" value="1"/>
</dbReference>
<accession>A0A813HNG2</accession>
<dbReference type="InterPro" id="IPR013955">
    <property type="entry name" value="Rep_factor-A_C"/>
</dbReference>
<evidence type="ECO:0000256" key="2">
    <source>
        <dbReference type="ARBA" id="ARBA00022723"/>
    </source>
</evidence>
<dbReference type="InterPro" id="IPR012677">
    <property type="entry name" value="Nucleotide-bd_a/b_plait_sf"/>
</dbReference>
<evidence type="ECO:0000313" key="9">
    <source>
        <dbReference type="EMBL" id="CAE8638960.1"/>
    </source>
</evidence>
<proteinExistence type="inferred from homology"/>
<protein>
    <recommendedName>
        <fullName evidence="8">RRM domain-containing protein</fullName>
    </recommendedName>
</protein>
<dbReference type="InterPro" id="IPR000504">
    <property type="entry name" value="RRM_dom"/>
</dbReference>
<dbReference type="Proteomes" id="UP000626109">
    <property type="component" value="Unassembled WGS sequence"/>
</dbReference>
<feature type="domain" description="RRM" evidence="8">
    <location>
        <begin position="676"/>
        <end position="771"/>
    </location>
</feature>
<keyword evidence="4" id="KW-0862">Zinc</keyword>
<evidence type="ECO:0000256" key="6">
    <source>
        <dbReference type="PROSITE-ProRule" id="PRU00176"/>
    </source>
</evidence>
<feature type="non-terminal residue" evidence="9">
    <location>
        <position position="771"/>
    </location>
</feature>
<dbReference type="PANTHER" id="PTHR47165">
    <property type="entry name" value="OS03G0429900 PROTEIN"/>
    <property type="match status" value="1"/>
</dbReference>
<dbReference type="Gene3D" id="2.40.50.140">
    <property type="entry name" value="Nucleic acid-binding proteins"/>
    <property type="match status" value="3"/>
</dbReference>
<evidence type="ECO:0000256" key="3">
    <source>
        <dbReference type="ARBA" id="ARBA00022771"/>
    </source>
</evidence>
<dbReference type="SUPFAM" id="SSF54928">
    <property type="entry name" value="RNA-binding domain, RBD"/>
    <property type="match status" value="1"/>
</dbReference>
<keyword evidence="6" id="KW-0694">RNA-binding</keyword>
<dbReference type="GO" id="GO:0003723">
    <property type="term" value="F:RNA binding"/>
    <property type="evidence" value="ECO:0007669"/>
    <property type="project" value="UniProtKB-UniRule"/>
</dbReference>
<dbReference type="InterPro" id="IPR012340">
    <property type="entry name" value="NA-bd_OB-fold"/>
</dbReference>
<name>A0A813HNG2_POLGL</name>
<dbReference type="CDD" id="cd04474">
    <property type="entry name" value="RPA1_DBD_A"/>
    <property type="match status" value="1"/>
</dbReference>
<evidence type="ECO:0000256" key="7">
    <source>
        <dbReference type="SAM" id="MobiDB-lite"/>
    </source>
</evidence>
<evidence type="ECO:0000313" key="10">
    <source>
        <dbReference type="Proteomes" id="UP000626109"/>
    </source>
</evidence>
<organism evidence="9 10">
    <name type="scientific">Polarella glacialis</name>
    <name type="common">Dinoflagellate</name>
    <dbReference type="NCBI Taxonomy" id="89957"/>
    <lineage>
        <taxon>Eukaryota</taxon>
        <taxon>Sar</taxon>
        <taxon>Alveolata</taxon>
        <taxon>Dinophyceae</taxon>
        <taxon>Suessiales</taxon>
        <taxon>Suessiaceae</taxon>
        <taxon>Polarella</taxon>
    </lineage>
</organism>
<dbReference type="Pfam" id="PF08646">
    <property type="entry name" value="Rep_fac-A_C"/>
    <property type="match status" value="1"/>
</dbReference>
<dbReference type="EMBL" id="CAJNNW010001515">
    <property type="protein sequence ID" value="CAE8638960.1"/>
    <property type="molecule type" value="Genomic_DNA"/>
</dbReference>
<evidence type="ECO:0000256" key="5">
    <source>
        <dbReference type="ARBA" id="ARBA00023125"/>
    </source>
</evidence>
<feature type="compositionally biased region" description="Polar residues" evidence="7">
    <location>
        <begin position="622"/>
        <end position="632"/>
    </location>
</feature>
<dbReference type="PROSITE" id="PS50102">
    <property type="entry name" value="RRM"/>
    <property type="match status" value="1"/>
</dbReference>
<reference evidence="9" key="1">
    <citation type="submission" date="2021-02" db="EMBL/GenBank/DDBJ databases">
        <authorList>
            <person name="Dougan E. K."/>
            <person name="Rhodes N."/>
            <person name="Thang M."/>
            <person name="Chan C."/>
        </authorList>
    </citation>
    <scope>NUCLEOTIDE SEQUENCE</scope>
</reference>
<dbReference type="Pfam" id="PF16900">
    <property type="entry name" value="REPA_OB_2"/>
    <property type="match status" value="1"/>
</dbReference>
<keyword evidence="3" id="KW-0863">Zinc-finger</keyword>
<keyword evidence="2" id="KW-0479">Metal-binding</keyword>
<comment type="similarity">
    <text evidence="1">Belongs to the replication factor A protein 1 family.</text>
</comment>
<sequence>MFKFVTIAPKNQTFEDMAMVPSAFFPIADLSNYTKGWTIRVRVTSKSGLRTFQSKNNEGGKVFSVELLDCEGGEIKASLFNNAVDNFGEMLQVGKCFTFSRGTLKVANRNYSTLSHRYELTFDRDAAVTEANHDSIIDTMKLHICDLRSVQAKILPANVDLCGVVVSFKAPHAFTSKDGKDLVKREIVLADDSCSSMEVTLWSDRAQKEDKEFEGNPVMVIKSVIVKEWGNGRKGSLLETGALLISPSIPEAAKVRQWWSQGGSSQTLTALSDGAFVGGKAPVGKSACLSDIRVASEQATFSEEVFSVVCRLAIVQTKKQGEEQPLYYMACMELKDGNKLPCNRRVDSSGFCAVAPRFNLRCKFSDCEDSTWLTTFHEAAKGALSMEAFELKDLEQNREAMEAAIRHSYFQQPWIRAKPDHYNGESRTNVACVDARPVLLREHGRFLLKEISDMIVASCSSPPFADTLGSCGSLADPSSTPPDCHGREQVPDVASQRISVFKAVGSPTGPGLGEHAVLQPLDPTRGCVPTSSPAEMLAQGSWLEDSSRLAVGPEEDITQPTKLAVSRQSLTDICSSAVSALQPSFPGSPWSGTTEDEDCNQELRDVFFRANSKATRVLETRPLSSVSTSAGPTPSLDGRQSPPQQWSPAPPSSCVTPVPQEQDAGRSKAKSPSQVRKVFVGGIPQEMSQDDLFTFFSEIAAVKKAWLQKFNPSRGPKDEAGVAPSGHNHRGFGFVIFYDGTAVDELIGNSPSKFFPLKDGRGRLEVKRAMS</sequence>
<dbReference type="InterPro" id="IPR031657">
    <property type="entry name" value="REPA_OB_2"/>
</dbReference>
<evidence type="ECO:0000256" key="1">
    <source>
        <dbReference type="ARBA" id="ARBA00005690"/>
    </source>
</evidence>
<dbReference type="Pfam" id="PF02721">
    <property type="entry name" value="DUF223"/>
    <property type="match status" value="1"/>
</dbReference>
<dbReference type="PANTHER" id="PTHR47165:SF4">
    <property type="entry name" value="OS03G0429900 PROTEIN"/>
    <property type="match status" value="1"/>
</dbReference>
<dbReference type="InterPro" id="IPR003871">
    <property type="entry name" value="RFA1B/D_OB_1st"/>
</dbReference>
<evidence type="ECO:0000259" key="8">
    <source>
        <dbReference type="PROSITE" id="PS50102"/>
    </source>
</evidence>
<gene>
    <name evidence="9" type="ORF">PGLA2088_LOCUS1930</name>
</gene>
<dbReference type="Pfam" id="PF16367">
    <property type="entry name" value="RRM_7"/>
    <property type="match status" value="1"/>
</dbReference>
<keyword evidence="5" id="KW-0238">DNA-binding</keyword>
<dbReference type="SUPFAM" id="SSF50249">
    <property type="entry name" value="Nucleic acid-binding proteins"/>
    <property type="match status" value="3"/>
</dbReference>
<dbReference type="SMART" id="SM00360">
    <property type="entry name" value="RRM"/>
    <property type="match status" value="1"/>
</dbReference>
<dbReference type="CDD" id="cd04475">
    <property type="entry name" value="RPA1_DBD_B"/>
    <property type="match status" value="1"/>
</dbReference>
<dbReference type="GO" id="GO:0003677">
    <property type="term" value="F:DNA binding"/>
    <property type="evidence" value="ECO:0007669"/>
    <property type="project" value="UniProtKB-KW"/>
</dbReference>
<dbReference type="GO" id="GO:0008270">
    <property type="term" value="F:zinc ion binding"/>
    <property type="evidence" value="ECO:0007669"/>
    <property type="project" value="UniProtKB-KW"/>
</dbReference>
<dbReference type="InterPro" id="IPR035979">
    <property type="entry name" value="RBD_domain_sf"/>
</dbReference>
<evidence type="ECO:0000256" key="4">
    <source>
        <dbReference type="ARBA" id="ARBA00022833"/>
    </source>
</evidence>
<feature type="region of interest" description="Disordered" evidence="7">
    <location>
        <begin position="619"/>
        <end position="674"/>
    </location>
</feature>
<comment type="caution">
    <text evidence="9">The sequence shown here is derived from an EMBL/GenBank/DDBJ whole genome shotgun (WGS) entry which is preliminary data.</text>
</comment>
<dbReference type="Gene3D" id="3.30.70.330">
    <property type="match status" value="1"/>
</dbReference>